<sequence length="236" mass="25530">MKFAYLTEPPFNYLDNNGRPTGCDVELARHVCTTLDLMPFKPVMTEFPSLLAGLAAGDWRMTTGMFATDARRRVARFSRPIWALPDGLLIRAVDDRQIDGYRAIAASGDARLAVVRDQVQHQTALELGVPSARIDVFESYRDAAGAVRRGHAAGFASVARAHAGYIAQNSTSDLGVVPIAATEKPAAFGCFAFARDDAALVRDVDAVLTEFLGGSAHRRMLARFGFSDAEVDLIAP</sequence>
<keyword evidence="4" id="KW-1185">Reference proteome</keyword>
<dbReference type="Proteomes" id="UP000199441">
    <property type="component" value="Unassembled WGS sequence"/>
</dbReference>
<dbReference type="RefSeq" id="WP_170833351.1">
    <property type="nucleotide sequence ID" value="NZ_FNOI01000001.1"/>
</dbReference>
<dbReference type="Pfam" id="PF00497">
    <property type="entry name" value="SBP_bac_3"/>
    <property type="match status" value="1"/>
</dbReference>
<dbReference type="SMART" id="SM00062">
    <property type="entry name" value="PBPb"/>
    <property type="match status" value="1"/>
</dbReference>
<dbReference type="SUPFAM" id="SSF53850">
    <property type="entry name" value="Periplasmic binding protein-like II"/>
    <property type="match status" value="1"/>
</dbReference>
<evidence type="ECO:0000313" key="3">
    <source>
        <dbReference type="EMBL" id="SDW12277.1"/>
    </source>
</evidence>
<dbReference type="EMBL" id="FNOI01000001">
    <property type="protein sequence ID" value="SDW12277.1"/>
    <property type="molecule type" value="Genomic_DNA"/>
</dbReference>
<reference evidence="4" key="1">
    <citation type="submission" date="2016-10" db="EMBL/GenBank/DDBJ databases">
        <authorList>
            <person name="Varghese N."/>
            <person name="Submissions S."/>
        </authorList>
    </citation>
    <scope>NUCLEOTIDE SEQUENCE [LARGE SCALE GENOMIC DNA]</scope>
    <source>
        <strain evidence="4">DSM 26922</strain>
    </source>
</reference>
<dbReference type="AlphaFoldDB" id="A0A1H2QYQ8"/>
<dbReference type="Gene3D" id="3.40.190.10">
    <property type="entry name" value="Periplasmic binding protein-like II"/>
    <property type="match status" value="2"/>
</dbReference>
<evidence type="ECO:0000256" key="1">
    <source>
        <dbReference type="ARBA" id="ARBA00022729"/>
    </source>
</evidence>
<organism evidence="3 4">
    <name type="scientific">Litoreibacter albidus</name>
    <dbReference type="NCBI Taxonomy" id="670155"/>
    <lineage>
        <taxon>Bacteria</taxon>
        <taxon>Pseudomonadati</taxon>
        <taxon>Pseudomonadota</taxon>
        <taxon>Alphaproteobacteria</taxon>
        <taxon>Rhodobacterales</taxon>
        <taxon>Roseobacteraceae</taxon>
        <taxon>Litoreibacter</taxon>
    </lineage>
</organism>
<evidence type="ECO:0000259" key="2">
    <source>
        <dbReference type="SMART" id="SM00062"/>
    </source>
</evidence>
<gene>
    <name evidence="3" type="ORF">SAMN04488001_0331</name>
</gene>
<dbReference type="InterPro" id="IPR001638">
    <property type="entry name" value="Solute-binding_3/MltF_N"/>
</dbReference>
<name>A0A1H2QYQ8_9RHOB</name>
<dbReference type="PANTHER" id="PTHR35936">
    <property type="entry name" value="MEMBRANE-BOUND LYTIC MUREIN TRANSGLYCOSYLASE F"/>
    <property type="match status" value="1"/>
</dbReference>
<evidence type="ECO:0000313" key="4">
    <source>
        <dbReference type="Proteomes" id="UP000199441"/>
    </source>
</evidence>
<protein>
    <submittedName>
        <fullName evidence="3">Polar amino acid transport system substrate-binding protein</fullName>
    </submittedName>
</protein>
<proteinExistence type="predicted"/>
<dbReference type="STRING" id="670155.SAMN04488001_0331"/>
<accession>A0A1H2QYQ8</accession>
<feature type="domain" description="Solute-binding protein family 3/N-terminal" evidence="2">
    <location>
        <begin position="2"/>
        <end position="228"/>
    </location>
</feature>
<keyword evidence="1" id="KW-0732">Signal</keyword>